<dbReference type="KEGG" id="pfer:IRI77_10940"/>
<protein>
    <submittedName>
        <fullName evidence="7">FAD-binding protein</fullName>
    </submittedName>
</protein>
<keyword evidence="2" id="KW-0285">Flavoprotein</keyword>
<proteinExistence type="predicted"/>
<dbReference type="SUPFAM" id="SSF56176">
    <property type="entry name" value="FAD-binding/transporter-associated domain-like"/>
    <property type="match status" value="1"/>
</dbReference>
<dbReference type="Pfam" id="PF01565">
    <property type="entry name" value="FAD_binding_4"/>
    <property type="match status" value="1"/>
</dbReference>
<gene>
    <name evidence="7" type="ORF">IRI77_10940</name>
</gene>
<evidence type="ECO:0000256" key="1">
    <source>
        <dbReference type="ARBA" id="ARBA00001974"/>
    </source>
</evidence>
<dbReference type="Gene3D" id="3.30.465.10">
    <property type="match status" value="1"/>
</dbReference>
<reference evidence="7 8" key="1">
    <citation type="submission" date="2020-10" db="EMBL/GenBank/DDBJ databases">
        <title>Complete genome sequence of Paludibaculum fermentans P105T, a facultatively anaerobic acidobacterium capable of dissimilatory Fe(III) reduction.</title>
        <authorList>
            <person name="Dedysh S.N."/>
            <person name="Beletsky A.V."/>
            <person name="Kulichevskaya I.S."/>
            <person name="Mardanov A.V."/>
            <person name="Ravin N.V."/>
        </authorList>
    </citation>
    <scope>NUCLEOTIDE SEQUENCE [LARGE SCALE GENOMIC DNA]</scope>
    <source>
        <strain evidence="7 8">P105</strain>
    </source>
</reference>
<dbReference type="InterPro" id="IPR004113">
    <property type="entry name" value="FAD-bd_oxidored_4_C"/>
</dbReference>
<dbReference type="Proteomes" id="UP000593892">
    <property type="component" value="Chromosome"/>
</dbReference>
<dbReference type="InterPro" id="IPR036318">
    <property type="entry name" value="FAD-bd_PCMH-like_sf"/>
</dbReference>
<keyword evidence="4" id="KW-0560">Oxidoreductase</keyword>
<dbReference type="EMBL" id="CP063849">
    <property type="protein sequence ID" value="QOY91969.1"/>
    <property type="molecule type" value="Genomic_DNA"/>
</dbReference>
<comment type="cofactor">
    <cofactor evidence="1">
        <name>FAD</name>
        <dbReference type="ChEBI" id="CHEBI:57692"/>
    </cofactor>
</comment>
<dbReference type="InterPro" id="IPR006094">
    <property type="entry name" value="Oxid_FAD_bind_N"/>
</dbReference>
<dbReference type="PANTHER" id="PTHR11748:SF103">
    <property type="entry name" value="GLYCOLATE OXIDASE SUBUNIT GLCE"/>
    <property type="match status" value="1"/>
</dbReference>
<evidence type="ECO:0000256" key="2">
    <source>
        <dbReference type="ARBA" id="ARBA00022630"/>
    </source>
</evidence>
<dbReference type="InterPro" id="IPR016166">
    <property type="entry name" value="FAD-bd_PCMH"/>
</dbReference>
<dbReference type="InterPro" id="IPR016164">
    <property type="entry name" value="FAD-linked_Oxase-like_C"/>
</dbReference>
<sequence>MSELSPTTAADLAEALREAAGNGQRISLGGAGTKHRMAGPAGGAATRISTTRLNRILQYEPKDLTISVEAGLPYGELTRTLAANQQMLPLDPPCAGGATIGGVIACGSGGARRRVYGAARDMVIGLSYATLEGQVVQSGGMVVKNVAGLDVQKTLIGSFGTLAAIVSLNFKLSPIPEGTRTFALSFPTAAQAVQARDKVLHGVLQPTSLDVVNPTAAEKVSLSGHCLLVRAGGSEKLLGRYGEELAGAEQISGAREDALWDAIAEFQATPRFVVRVGHPLMDLQAVLESSGGPCLARAGNGVTYLGFDDADAVRRWMAAQEAKAWSRIVEWAPEEEKAQIEQWPAPGPDLALMQRMKALFDPNQLLNRGRLYGRL</sequence>
<feature type="region of interest" description="Disordered" evidence="5">
    <location>
        <begin position="24"/>
        <end position="43"/>
    </location>
</feature>
<dbReference type="SUPFAM" id="SSF55103">
    <property type="entry name" value="FAD-linked oxidases, C-terminal domain"/>
    <property type="match status" value="1"/>
</dbReference>
<evidence type="ECO:0000259" key="6">
    <source>
        <dbReference type="PROSITE" id="PS51387"/>
    </source>
</evidence>
<keyword evidence="3" id="KW-0274">FAD</keyword>
<accession>A0A7S7NY81</accession>
<evidence type="ECO:0000256" key="5">
    <source>
        <dbReference type="SAM" id="MobiDB-lite"/>
    </source>
</evidence>
<organism evidence="7 8">
    <name type="scientific">Paludibaculum fermentans</name>
    <dbReference type="NCBI Taxonomy" id="1473598"/>
    <lineage>
        <taxon>Bacteria</taxon>
        <taxon>Pseudomonadati</taxon>
        <taxon>Acidobacteriota</taxon>
        <taxon>Terriglobia</taxon>
        <taxon>Bryobacterales</taxon>
        <taxon>Bryobacteraceae</taxon>
        <taxon>Paludibaculum</taxon>
    </lineage>
</organism>
<dbReference type="PANTHER" id="PTHR11748">
    <property type="entry name" value="D-LACTATE DEHYDROGENASE"/>
    <property type="match status" value="1"/>
</dbReference>
<dbReference type="GO" id="GO:0071949">
    <property type="term" value="F:FAD binding"/>
    <property type="evidence" value="ECO:0007669"/>
    <property type="project" value="InterPro"/>
</dbReference>
<dbReference type="GO" id="GO:0016491">
    <property type="term" value="F:oxidoreductase activity"/>
    <property type="evidence" value="ECO:0007669"/>
    <property type="project" value="UniProtKB-KW"/>
</dbReference>
<evidence type="ECO:0000313" key="8">
    <source>
        <dbReference type="Proteomes" id="UP000593892"/>
    </source>
</evidence>
<dbReference type="Pfam" id="PF02913">
    <property type="entry name" value="FAD-oxidase_C"/>
    <property type="match status" value="1"/>
</dbReference>
<feature type="domain" description="FAD-binding PCMH-type" evidence="6">
    <location>
        <begin position="1"/>
        <end position="175"/>
    </location>
</feature>
<evidence type="ECO:0000256" key="3">
    <source>
        <dbReference type="ARBA" id="ARBA00022827"/>
    </source>
</evidence>
<evidence type="ECO:0000256" key="4">
    <source>
        <dbReference type="ARBA" id="ARBA00023002"/>
    </source>
</evidence>
<dbReference type="InterPro" id="IPR016169">
    <property type="entry name" value="FAD-bd_PCMH_sub2"/>
</dbReference>
<dbReference type="RefSeq" id="WP_194453623.1">
    <property type="nucleotide sequence ID" value="NZ_CP063849.1"/>
</dbReference>
<evidence type="ECO:0000313" key="7">
    <source>
        <dbReference type="EMBL" id="QOY91969.1"/>
    </source>
</evidence>
<keyword evidence="8" id="KW-1185">Reference proteome</keyword>
<dbReference type="PROSITE" id="PS51387">
    <property type="entry name" value="FAD_PCMH"/>
    <property type="match status" value="1"/>
</dbReference>
<dbReference type="AlphaFoldDB" id="A0A7S7NY81"/>
<name>A0A7S7NY81_PALFE</name>